<protein>
    <submittedName>
        <fullName evidence="2">Uncharacterized protein</fullName>
    </submittedName>
</protein>
<reference evidence="2" key="1">
    <citation type="submission" date="2016-04" db="EMBL/GenBank/DDBJ databases">
        <authorList>
            <person name="Evans L.H."/>
            <person name="Alamgir A."/>
            <person name="Owens N."/>
            <person name="Weber N.D."/>
            <person name="Virtaneva K."/>
            <person name="Barbian K."/>
            <person name="Babar A."/>
            <person name="Rosenke K."/>
        </authorList>
    </citation>
    <scope>NUCLEOTIDE SEQUENCE</scope>
    <source>
        <strain evidence="2">Nono1</strain>
    </source>
</reference>
<dbReference type="EMBL" id="LT559118">
    <property type="protein sequence ID" value="SBO90509.1"/>
    <property type="molecule type" value="Genomic_DNA"/>
</dbReference>
<accession>A0A1M4DVC4</accession>
<feature type="region of interest" description="Disordered" evidence="1">
    <location>
        <begin position="1"/>
        <end position="23"/>
    </location>
</feature>
<proteinExistence type="predicted"/>
<name>A0A1M4DVC4_9ACTN</name>
<evidence type="ECO:0000313" key="2">
    <source>
        <dbReference type="EMBL" id="SBO90509.1"/>
    </source>
</evidence>
<dbReference type="AlphaFoldDB" id="A0A1M4DVC4"/>
<sequence length="63" mass="7027">MDGPHHAAYGLGGRGQVRRGTGRWHRPIIHAPSASPMRPFTHLSRRLSVKPVSNPPFRNGYVM</sequence>
<evidence type="ECO:0000256" key="1">
    <source>
        <dbReference type="SAM" id="MobiDB-lite"/>
    </source>
</evidence>
<organism evidence="2">
    <name type="scientific">Nonomuraea gerenzanensis</name>
    <dbReference type="NCBI Taxonomy" id="93944"/>
    <lineage>
        <taxon>Bacteria</taxon>
        <taxon>Bacillati</taxon>
        <taxon>Actinomycetota</taxon>
        <taxon>Actinomycetes</taxon>
        <taxon>Streptosporangiales</taxon>
        <taxon>Streptosporangiaceae</taxon>
        <taxon>Nonomuraea</taxon>
    </lineage>
</organism>
<gene>
    <name evidence="2" type="ORF">BN4615_P23</name>
</gene>